<dbReference type="EMBL" id="VSFF01000019">
    <property type="protein sequence ID" value="TYC07819.1"/>
    <property type="molecule type" value="Genomic_DNA"/>
</dbReference>
<gene>
    <name evidence="2" type="ORF">FXF65_40450</name>
</gene>
<accession>A0A5D0TSD8</accession>
<keyword evidence="3" id="KW-1185">Reference proteome</keyword>
<protein>
    <submittedName>
        <fullName evidence="2">Uncharacterized protein</fullName>
    </submittedName>
</protein>
<dbReference type="Proteomes" id="UP000322634">
    <property type="component" value="Unassembled WGS sequence"/>
</dbReference>
<reference evidence="2 3" key="1">
    <citation type="submission" date="2019-08" db="EMBL/GenBank/DDBJ databases">
        <title>Actinomadura sp. nov. CYP1-5 isolated from mountain soil.</title>
        <authorList>
            <person name="Songsumanus A."/>
            <person name="Kuncharoen N."/>
            <person name="Kudo T."/>
            <person name="Yuki M."/>
            <person name="Igarashi Y."/>
            <person name="Tanasupawat S."/>
        </authorList>
    </citation>
    <scope>NUCLEOTIDE SEQUENCE [LARGE SCALE GENOMIC DNA]</scope>
    <source>
        <strain evidence="2 3">GKU157</strain>
    </source>
</reference>
<feature type="region of interest" description="Disordered" evidence="1">
    <location>
        <begin position="21"/>
        <end position="44"/>
    </location>
</feature>
<evidence type="ECO:0000256" key="1">
    <source>
        <dbReference type="SAM" id="MobiDB-lite"/>
    </source>
</evidence>
<dbReference type="AlphaFoldDB" id="A0A5D0TSD8"/>
<evidence type="ECO:0000313" key="3">
    <source>
        <dbReference type="Proteomes" id="UP000322634"/>
    </source>
</evidence>
<organism evidence="2 3">
    <name type="scientific">Actinomadura syzygii</name>
    <dbReference type="NCBI Taxonomy" id="1427538"/>
    <lineage>
        <taxon>Bacteria</taxon>
        <taxon>Bacillati</taxon>
        <taxon>Actinomycetota</taxon>
        <taxon>Actinomycetes</taxon>
        <taxon>Streptosporangiales</taxon>
        <taxon>Thermomonosporaceae</taxon>
        <taxon>Actinomadura</taxon>
    </lineage>
</organism>
<comment type="caution">
    <text evidence="2">The sequence shown here is derived from an EMBL/GenBank/DDBJ whole genome shotgun (WGS) entry which is preliminary data.</text>
</comment>
<feature type="compositionally biased region" description="Basic and acidic residues" evidence="1">
    <location>
        <begin position="23"/>
        <end position="36"/>
    </location>
</feature>
<proteinExistence type="predicted"/>
<name>A0A5D0TSD8_9ACTN</name>
<evidence type="ECO:0000313" key="2">
    <source>
        <dbReference type="EMBL" id="TYC07819.1"/>
    </source>
</evidence>
<sequence length="104" mass="11207">MLHGGLRLGVLDYPEGFGLLHSDQARGRSDQERASGHEASLIPGEPLEESFSRLVRPVPIQMLAMLRKSFARTVGGEPDVLGALPQPLQLLDGRVRVVALPDSG</sequence>